<keyword evidence="1" id="KW-1133">Transmembrane helix</keyword>
<dbReference type="PANTHER" id="PTHR28008:SF1">
    <property type="entry name" value="DOMAIN PROTEIN, PUTATIVE (AFU_ORTHOLOGUE AFUA_3G10980)-RELATED"/>
    <property type="match status" value="1"/>
</dbReference>
<feature type="domain" description="VanZ-like" evidence="2">
    <location>
        <begin position="43"/>
        <end position="119"/>
    </location>
</feature>
<feature type="transmembrane region" description="Helical" evidence="1">
    <location>
        <begin position="46"/>
        <end position="63"/>
    </location>
</feature>
<evidence type="ECO:0000256" key="1">
    <source>
        <dbReference type="SAM" id="Phobius"/>
    </source>
</evidence>
<dbReference type="PANTHER" id="PTHR28008">
    <property type="entry name" value="DOMAIN PROTEIN, PUTATIVE (AFU_ORTHOLOGUE AFUA_3G10980)-RELATED"/>
    <property type="match status" value="1"/>
</dbReference>
<dbReference type="NCBIfam" id="NF037970">
    <property type="entry name" value="vanZ_1"/>
    <property type="match status" value="1"/>
</dbReference>
<evidence type="ECO:0000259" key="2">
    <source>
        <dbReference type="Pfam" id="PF04892"/>
    </source>
</evidence>
<sequence length="136" mass="15297">MTASGKNRRLTIMRVFWLLYAAALVTATHIPIPDDAIVLVTAYDKLLHGTAFFLLAVFTSIAFLKRESPLTSWVSLCGALLTYAILDEYLQNFVERTPDVADWLCDALGIILGTFVTRLGRRWMFTGMQPARVEQL</sequence>
<evidence type="ECO:0000313" key="3">
    <source>
        <dbReference type="EMBL" id="SFJ47495.1"/>
    </source>
</evidence>
<dbReference type="InterPro" id="IPR006976">
    <property type="entry name" value="VanZ-like"/>
</dbReference>
<gene>
    <name evidence="3" type="ORF">SAMN05421753_12156</name>
</gene>
<dbReference type="RefSeq" id="WP_139228656.1">
    <property type="nucleotide sequence ID" value="NZ_FOQD01000021.1"/>
</dbReference>
<dbReference type="OrthoDB" id="288647at2"/>
<evidence type="ECO:0000313" key="4">
    <source>
        <dbReference type="Proteomes" id="UP000199518"/>
    </source>
</evidence>
<name>A0A1I3RME5_9PLAN</name>
<accession>A0A1I3RME5</accession>
<feature type="transmembrane region" description="Helical" evidence="1">
    <location>
        <begin position="101"/>
        <end position="120"/>
    </location>
</feature>
<dbReference type="STRING" id="1576369.SAMN05421753_12156"/>
<reference evidence="4" key="1">
    <citation type="submission" date="2016-10" db="EMBL/GenBank/DDBJ databases">
        <authorList>
            <person name="Varghese N."/>
            <person name="Submissions S."/>
        </authorList>
    </citation>
    <scope>NUCLEOTIDE SEQUENCE [LARGE SCALE GENOMIC DNA]</scope>
    <source>
        <strain evidence="4">DSM 26348</strain>
    </source>
</reference>
<dbReference type="AlphaFoldDB" id="A0A1I3RME5"/>
<dbReference type="EMBL" id="FOQD01000021">
    <property type="protein sequence ID" value="SFJ47495.1"/>
    <property type="molecule type" value="Genomic_DNA"/>
</dbReference>
<keyword evidence="4" id="KW-1185">Reference proteome</keyword>
<keyword evidence="1" id="KW-0472">Membrane</keyword>
<keyword evidence="1" id="KW-0812">Transmembrane</keyword>
<dbReference type="Pfam" id="PF04892">
    <property type="entry name" value="VanZ"/>
    <property type="match status" value="1"/>
</dbReference>
<protein>
    <submittedName>
        <fullName evidence="3">VanZ like family protein</fullName>
    </submittedName>
</protein>
<organism evidence="3 4">
    <name type="scientific">Planctomicrobium piriforme</name>
    <dbReference type="NCBI Taxonomy" id="1576369"/>
    <lineage>
        <taxon>Bacteria</taxon>
        <taxon>Pseudomonadati</taxon>
        <taxon>Planctomycetota</taxon>
        <taxon>Planctomycetia</taxon>
        <taxon>Planctomycetales</taxon>
        <taxon>Planctomycetaceae</taxon>
        <taxon>Planctomicrobium</taxon>
    </lineage>
</organism>
<proteinExistence type="predicted"/>
<dbReference type="Proteomes" id="UP000199518">
    <property type="component" value="Unassembled WGS sequence"/>
</dbReference>
<feature type="transmembrane region" description="Helical" evidence="1">
    <location>
        <begin position="70"/>
        <end position="86"/>
    </location>
</feature>